<keyword evidence="3" id="KW-1185">Reference proteome</keyword>
<evidence type="ECO:0000313" key="3">
    <source>
        <dbReference type="Proteomes" id="UP001139311"/>
    </source>
</evidence>
<dbReference type="PANTHER" id="PTHR46663">
    <property type="entry name" value="DIGUANYLATE CYCLASE DGCT-RELATED"/>
    <property type="match status" value="1"/>
</dbReference>
<dbReference type="PANTHER" id="PTHR46663:SF4">
    <property type="entry name" value="DIGUANYLATE CYCLASE DGCT-RELATED"/>
    <property type="match status" value="1"/>
</dbReference>
<dbReference type="PROSITE" id="PS50887">
    <property type="entry name" value="GGDEF"/>
    <property type="match status" value="1"/>
</dbReference>
<accession>A0A9X1IIB7</accession>
<dbReference type="Pfam" id="PF00990">
    <property type="entry name" value="GGDEF"/>
    <property type="match status" value="1"/>
</dbReference>
<dbReference type="InterPro" id="IPR052163">
    <property type="entry name" value="DGC-Regulatory_Protein"/>
</dbReference>
<dbReference type="AlphaFoldDB" id="A0A9X1IIB7"/>
<dbReference type="EMBL" id="JAJAQI010000050">
    <property type="protein sequence ID" value="MCB4824686.1"/>
    <property type="molecule type" value="Genomic_DNA"/>
</dbReference>
<dbReference type="SUPFAM" id="SSF55073">
    <property type="entry name" value="Nucleotide cyclase"/>
    <property type="match status" value="1"/>
</dbReference>
<name>A0A9X1IIB7_9PROT</name>
<dbReference type="CDD" id="cd01949">
    <property type="entry name" value="GGDEF"/>
    <property type="match status" value="1"/>
</dbReference>
<feature type="domain" description="GGDEF" evidence="1">
    <location>
        <begin position="48"/>
        <end position="178"/>
    </location>
</feature>
<organism evidence="2 3">
    <name type="scientific">Roseicella aerolata</name>
    <dbReference type="NCBI Taxonomy" id="2883479"/>
    <lineage>
        <taxon>Bacteria</taxon>
        <taxon>Pseudomonadati</taxon>
        <taxon>Pseudomonadota</taxon>
        <taxon>Alphaproteobacteria</taxon>
        <taxon>Acetobacterales</taxon>
        <taxon>Roseomonadaceae</taxon>
        <taxon>Roseicella</taxon>
    </lineage>
</organism>
<dbReference type="InterPro" id="IPR043128">
    <property type="entry name" value="Rev_trsase/Diguanyl_cyclase"/>
</dbReference>
<proteinExistence type="predicted"/>
<dbReference type="Gene3D" id="3.30.70.270">
    <property type="match status" value="1"/>
</dbReference>
<dbReference type="Proteomes" id="UP001139311">
    <property type="component" value="Unassembled WGS sequence"/>
</dbReference>
<evidence type="ECO:0000313" key="2">
    <source>
        <dbReference type="EMBL" id="MCB4824686.1"/>
    </source>
</evidence>
<sequence>MAQTTPAQSGSPCMHCPARTSADPLTGLADRRQFRDRLAQALAGPTTEGPGLLLIDLDRFKAVNDALGHPAGDALLQAAAGRLRSALRPADMAARMGGDEFAVLLASPTGREAVASVAARLVELLARPYVIRGQVAIVGASIGAALAPEDGTDPDMLDPSSPGWNRLVIGCGARWCDS</sequence>
<dbReference type="SMART" id="SM00267">
    <property type="entry name" value="GGDEF"/>
    <property type="match status" value="1"/>
</dbReference>
<gene>
    <name evidence="2" type="ORF">LHA35_23435</name>
</gene>
<dbReference type="InterPro" id="IPR029787">
    <property type="entry name" value="Nucleotide_cyclase"/>
</dbReference>
<dbReference type="NCBIfam" id="TIGR00254">
    <property type="entry name" value="GGDEF"/>
    <property type="match status" value="1"/>
</dbReference>
<evidence type="ECO:0000259" key="1">
    <source>
        <dbReference type="PROSITE" id="PS50887"/>
    </source>
</evidence>
<dbReference type="RefSeq" id="WP_226612915.1">
    <property type="nucleotide sequence ID" value="NZ_JAJAQI010000050.1"/>
</dbReference>
<reference evidence="2" key="1">
    <citation type="submission" date="2021-10" db="EMBL/GenBank/DDBJ databases">
        <title>Roseicella aerolatum sp. nov., isolated from aerosols of e-waste dismantling site.</title>
        <authorList>
            <person name="Qin T."/>
        </authorList>
    </citation>
    <scope>NUCLEOTIDE SEQUENCE</scope>
    <source>
        <strain evidence="2">GB24</strain>
    </source>
</reference>
<comment type="caution">
    <text evidence="2">The sequence shown here is derived from an EMBL/GenBank/DDBJ whole genome shotgun (WGS) entry which is preliminary data.</text>
</comment>
<dbReference type="InterPro" id="IPR000160">
    <property type="entry name" value="GGDEF_dom"/>
</dbReference>
<protein>
    <submittedName>
        <fullName evidence="2">GGDEF domain-containing protein</fullName>
    </submittedName>
</protein>